<dbReference type="InterPro" id="IPR036390">
    <property type="entry name" value="WH_DNA-bd_sf"/>
</dbReference>
<dbReference type="EMBL" id="LXEY01000021">
    <property type="protein sequence ID" value="OAV59949.1"/>
    <property type="molecule type" value="Genomic_DNA"/>
</dbReference>
<evidence type="ECO:0000313" key="6">
    <source>
        <dbReference type="Proteomes" id="UP000078292"/>
    </source>
</evidence>
<keyword evidence="2" id="KW-0238">DNA-binding</keyword>
<dbReference type="Proteomes" id="UP000078292">
    <property type="component" value="Unassembled WGS sequence"/>
</dbReference>
<dbReference type="Pfam" id="PF00392">
    <property type="entry name" value="GntR"/>
    <property type="match status" value="1"/>
</dbReference>
<name>A0A1B7LXU2_9MICC</name>
<keyword evidence="1" id="KW-0805">Transcription regulation</keyword>
<dbReference type="STRING" id="1837282.A6F49_14495"/>
<protein>
    <submittedName>
        <fullName evidence="5">GntR family transcriptional regulator</fullName>
    </submittedName>
</protein>
<dbReference type="PANTHER" id="PTHR43537">
    <property type="entry name" value="TRANSCRIPTIONAL REGULATOR, GNTR FAMILY"/>
    <property type="match status" value="1"/>
</dbReference>
<dbReference type="CDD" id="cd07377">
    <property type="entry name" value="WHTH_GntR"/>
    <property type="match status" value="1"/>
</dbReference>
<dbReference type="RefSeq" id="WP_043058430.1">
    <property type="nucleotide sequence ID" value="NZ_LXEY01000021.1"/>
</dbReference>
<accession>A0A1B7LXU2</accession>
<dbReference type="SMART" id="SM00345">
    <property type="entry name" value="HTH_GNTR"/>
    <property type="match status" value="1"/>
</dbReference>
<keyword evidence="3" id="KW-0804">Transcription</keyword>
<gene>
    <name evidence="5" type="ORF">A6F49_14495</name>
</gene>
<dbReference type="InterPro" id="IPR011711">
    <property type="entry name" value="GntR_C"/>
</dbReference>
<dbReference type="PROSITE" id="PS50949">
    <property type="entry name" value="HTH_GNTR"/>
    <property type="match status" value="1"/>
</dbReference>
<comment type="caution">
    <text evidence="5">The sequence shown here is derived from an EMBL/GenBank/DDBJ whole genome shotgun (WGS) entry which is preliminary data.</text>
</comment>
<reference evidence="5 6" key="1">
    <citation type="submission" date="2016-04" db="EMBL/GenBank/DDBJ databases">
        <title>First whole genome shotgun sequence of the bacterium Enteractinococcus sp. strain UASWS1574.</title>
        <authorList>
            <person name="Crovadore J."/>
            <person name="Chablais R."/>
            <person name="Lefort F."/>
        </authorList>
    </citation>
    <scope>NUCLEOTIDE SEQUENCE [LARGE SCALE GENOMIC DNA]</scope>
    <source>
        <strain evidence="5 6">UASWS1574</strain>
    </source>
</reference>
<dbReference type="InterPro" id="IPR036388">
    <property type="entry name" value="WH-like_DNA-bd_sf"/>
</dbReference>
<sequence length="216" mass="24981">MGESRPPAHRTLAERAYEQLRDLIISAQLAPGQLIDEERMIERLGIGRTPLREAMRRLRAEGLLDIYPHRGTFVPEVTVRDLRQISEARRVLEGYAAARAAQSKSDAFRQDLIAAYEELQTIDDTDAERLLDIDARMHEAIYRAMDNRYIESTLKQYFTLSQRMWNYVLPRLQVMKPHVDEHLELLQAVIDQDVEKAERLAISHVMNFEKAVLAAL</sequence>
<dbReference type="SUPFAM" id="SSF48008">
    <property type="entry name" value="GntR ligand-binding domain-like"/>
    <property type="match status" value="1"/>
</dbReference>
<dbReference type="GO" id="GO:0003700">
    <property type="term" value="F:DNA-binding transcription factor activity"/>
    <property type="evidence" value="ECO:0007669"/>
    <property type="project" value="InterPro"/>
</dbReference>
<evidence type="ECO:0000259" key="4">
    <source>
        <dbReference type="PROSITE" id="PS50949"/>
    </source>
</evidence>
<dbReference type="OrthoDB" id="8680240at2"/>
<dbReference type="AlphaFoldDB" id="A0A1B7LXU2"/>
<dbReference type="Pfam" id="PF07729">
    <property type="entry name" value="FCD"/>
    <property type="match status" value="1"/>
</dbReference>
<organism evidence="5 6">
    <name type="scientific">Enteractinococcus helveticum</name>
    <dbReference type="NCBI Taxonomy" id="1837282"/>
    <lineage>
        <taxon>Bacteria</taxon>
        <taxon>Bacillati</taxon>
        <taxon>Actinomycetota</taxon>
        <taxon>Actinomycetes</taxon>
        <taxon>Micrococcales</taxon>
        <taxon>Micrococcaceae</taxon>
    </lineage>
</organism>
<dbReference type="SUPFAM" id="SSF46785">
    <property type="entry name" value="Winged helix' DNA-binding domain"/>
    <property type="match status" value="1"/>
</dbReference>
<proteinExistence type="predicted"/>
<evidence type="ECO:0000256" key="3">
    <source>
        <dbReference type="ARBA" id="ARBA00023163"/>
    </source>
</evidence>
<keyword evidence="6" id="KW-1185">Reference proteome</keyword>
<evidence type="ECO:0000256" key="2">
    <source>
        <dbReference type="ARBA" id="ARBA00023125"/>
    </source>
</evidence>
<dbReference type="Gene3D" id="1.10.10.10">
    <property type="entry name" value="Winged helix-like DNA-binding domain superfamily/Winged helix DNA-binding domain"/>
    <property type="match status" value="1"/>
</dbReference>
<evidence type="ECO:0000313" key="5">
    <source>
        <dbReference type="EMBL" id="OAV59949.1"/>
    </source>
</evidence>
<dbReference type="InterPro" id="IPR000524">
    <property type="entry name" value="Tscrpt_reg_HTH_GntR"/>
</dbReference>
<dbReference type="InterPro" id="IPR008920">
    <property type="entry name" value="TF_FadR/GntR_C"/>
</dbReference>
<dbReference type="PANTHER" id="PTHR43537:SF5">
    <property type="entry name" value="UXU OPERON TRANSCRIPTIONAL REGULATOR"/>
    <property type="match status" value="1"/>
</dbReference>
<dbReference type="SMART" id="SM00895">
    <property type="entry name" value="FCD"/>
    <property type="match status" value="1"/>
</dbReference>
<feature type="domain" description="HTH gntR-type" evidence="4">
    <location>
        <begin position="10"/>
        <end position="77"/>
    </location>
</feature>
<evidence type="ECO:0000256" key="1">
    <source>
        <dbReference type="ARBA" id="ARBA00023015"/>
    </source>
</evidence>
<dbReference type="Gene3D" id="1.20.120.530">
    <property type="entry name" value="GntR ligand-binding domain-like"/>
    <property type="match status" value="1"/>
</dbReference>
<dbReference type="GO" id="GO:0003677">
    <property type="term" value="F:DNA binding"/>
    <property type="evidence" value="ECO:0007669"/>
    <property type="project" value="UniProtKB-KW"/>
</dbReference>
<dbReference type="PRINTS" id="PR00035">
    <property type="entry name" value="HTHGNTR"/>
</dbReference>